<evidence type="ECO:0000313" key="2">
    <source>
        <dbReference type="Proteomes" id="UP000006281"/>
    </source>
</evidence>
<protein>
    <recommendedName>
        <fullName evidence="3">Nucleoside phosphorylase domain-containing protein</fullName>
    </recommendedName>
</protein>
<dbReference type="STRING" id="1179773.BN6_21480"/>
<gene>
    <name evidence="1" type="ordered locus">BN6_21480</name>
</gene>
<dbReference type="GO" id="GO:0009116">
    <property type="term" value="P:nucleoside metabolic process"/>
    <property type="evidence" value="ECO:0007669"/>
    <property type="project" value="InterPro"/>
</dbReference>
<proteinExistence type="predicted"/>
<dbReference type="PANTHER" id="PTHR46832">
    <property type="entry name" value="5'-METHYLTHIOADENOSINE/S-ADENOSYLHOMOCYSTEINE NUCLEOSIDASE"/>
    <property type="match status" value="1"/>
</dbReference>
<dbReference type="Proteomes" id="UP000006281">
    <property type="component" value="Chromosome"/>
</dbReference>
<dbReference type="GO" id="GO:0008930">
    <property type="term" value="F:methylthioadenosine nucleosidase activity"/>
    <property type="evidence" value="ECO:0007669"/>
    <property type="project" value="TreeGrafter"/>
</dbReference>
<dbReference type="GO" id="GO:0019284">
    <property type="term" value="P:L-methionine salvage from S-adenosylmethionine"/>
    <property type="evidence" value="ECO:0007669"/>
    <property type="project" value="TreeGrafter"/>
</dbReference>
<accession>K0JQ86</accession>
<reference evidence="1 2" key="1">
    <citation type="journal article" date="2012" name="BMC Genomics">
        <title>Complete genome sequence of Saccharothrix espanaensis DSM 44229T and comparison to the other completely sequenced Pseudonocardiaceae.</title>
        <authorList>
            <person name="Strobel T."/>
            <person name="Al-Dilaimi A."/>
            <person name="Blom J."/>
            <person name="Gessner A."/>
            <person name="Kalinowski J."/>
            <person name="Luzhetska M."/>
            <person name="Puhler A."/>
            <person name="Szczepanowski R."/>
            <person name="Bechthold A."/>
            <person name="Ruckert C."/>
        </authorList>
    </citation>
    <scope>NUCLEOTIDE SEQUENCE [LARGE SCALE GENOMIC DNA]</scope>
    <source>
        <strain evidence="2">ATCC 51144 / DSM 44229 / JCM 9112 / NBRC 15066 / NRRL 15764</strain>
    </source>
</reference>
<dbReference type="SUPFAM" id="SSF53167">
    <property type="entry name" value="Purine and uridine phosphorylases"/>
    <property type="match status" value="1"/>
</dbReference>
<dbReference type="KEGG" id="sesp:BN6_21480"/>
<dbReference type="AlphaFoldDB" id="K0JQ86"/>
<dbReference type="PATRIC" id="fig|1179773.3.peg.2145"/>
<name>K0JQ86_SACES</name>
<dbReference type="PANTHER" id="PTHR46832:SF1">
    <property type="entry name" value="5'-METHYLTHIOADENOSINE_S-ADENOSYLHOMOCYSTEINE NUCLEOSIDASE"/>
    <property type="match status" value="1"/>
</dbReference>
<dbReference type="eggNOG" id="COG0775">
    <property type="taxonomic scope" value="Bacteria"/>
</dbReference>
<dbReference type="EMBL" id="HE804045">
    <property type="protein sequence ID" value="CCH29470.1"/>
    <property type="molecule type" value="Genomic_DNA"/>
</dbReference>
<organism evidence="1 2">
    <name type="scientific">Saccharothrix espanaensis (strain ATCC 51144 / DSM 44229 / JCM 9112 / NBRC 15066 / NRRL 15764)</name>
    <dbReference type="NCBI Taxonomy" id="1179773"/>
    <lineage>
        <taxon>Bacteria</taxon>
        <taxon>Bacillati</taxon>
        <taxon>Actinomycetota</taxon>
        <taxon>Actinomycetes</taxon>
        <taxon>Pseudonocardiales</taxon>
        <taxon>Pseudonocardiaceae</taxon>
        <taxon>Saccharothrix</taxon>
    </lineage>
</organism>
<dbReference type="GO" id="GO:0005829">
    <property type="term" value="C:cytosol"/>
    <property type="evidence" value="ECO:0007669"/>
    <property type="project" value="TreeGrafter"/>
</dbReference>
<dbReference type="HOGENOM" id="CLU_936538_0_0_11"/>
<dbReference type="Gene3D" id="3.40.50.1580">
    <property type="entry name" value="Nucleoside phosphorylase domain"/>
    <property type="match status" value="1"/>
</dbReference>
<evidence type="ECO:0000313" key="1">
    <source>
        <dbReference type="EMBL" id="CCH29470.1"/>
    </source>
</evidence>
<evidence type="ECO:0008006" key="3">
    <source>
        <dbReference type="Google" id="ProtNLM"/>
    </source>
</evidence>
<sequence>MGLPDQDHRRTRMRRPGCCASPACPGGRGRGKDLHDLPARLHRSVLRRFREERESKFELADRGITTTEVQREGCYYDVFELTSAGRAPVRVVSAQATDQGGQPTAAVTRDLLSMFRPTLILLVGVFGGFGGFGERGVSLGDVLLAREVFDYTPEKMRPEGGGLRPRVYRTDEQLLRLVTKLDTRGRLDASLEGHQLLVNDFASSEKVIAWQGSELRARLLALSADVGGVETEAHGVLHAIWEAFKAKEFVGGAMLKCVSDLGDEEMAVDKKAKQTEAARRAARVALDIAGAFRRSDE</sequence>
<dbReference type="InterPro" id="IPR035994">
    <property type="entry name" value="Nucleoside_phosphorylase_sf"/>
</dbReference>
<keyword evidence="2" id="KW-1185">Reference proteome</keyword>
<dbReference type="GO" id="GO:0008782">
    <property type="term" value="F:adenosylhomocysteine nucleosidase activity"/>
    <property type="evidence" value="ECO:0007669"/>
    <property type="project" value="TreeGrafter"/>
</dbReference>